<proteinExistence type="inferred from homology"/>
<accession>A0ABT1QR33</accession>
<name>A0ABT1QR33_9GAMM</name>
<dbReference type="GO" id="GO:0016740">
    <property type="term" value="F:transferase activity"/>
    <property type="evidence" value="ECO:0007669"/>
    <property type="project" value="UniProtKB-KW"/>
</dbReference>
<comment type="caution">
    <text evidence="14">The sequence shown here is derived from an EMBL/GenBank/DDBJ whole genome shotgun (WGS) entry which is preliminary data.</text>
</comment>
<dbReference type="Pfam" id="PF02424">
    <property type="entry name" value="ApbE"/>
    <property type="match status" value="1"/>
</dbReference>
<evidence type="ECO:0000256" key="10">
    <source>
        <dbReference type="ARBA" id="ARBA00031306"/>
    </source>
</evidence>
<evidence type="ECO:0000256" key="5">
    <source>
        <dbReference type="ARBA" id="ARBA00022630"/>
    </source>
</evidence>
<comment type="cofactor">
    <cofactor evidence="1">
        <name>Mg(2+)</name>
        <dbReference type="ChEBI" id="CHEBI:18420"/>
    </cofactor>
</comment>
<evidence type="ECO:0000256" key="4">
    <source>
        <dbReference type="ARBA" id="ARBA00016337"/>
    </source>
</evidence>
<keyword evidence="6 12" id="KW-0808">Transferase</keyword>
<gene>
    <name evidence="14" type="ORF">NM961_08385</name>
</gene>
<sequence>MKRLAGFVLAAAALLAAAAWLYGRPRADVHKASFVIFGGLTDVELRGVPPAAAAAAFGAIGEQLQRDQRAWHPWEMSDLMRLNAAIAQDLPYQASPELAGLLRSAQQGYVRSQGLFNAAIGSLVGLWGFHTSDYPITTPPPPQSTIDTLLATRPRMDDISVAEDGTVTSRNRHIQLDLNGLAEGYAAEQIAALLKRQGIANALINVGGDVLALGQADERPWRVGISSPQHQTLAGVELRGHEALFSSGNYNKFREREGERWGHVLDPRDGRPARGVAAVSVIHTDAVVADVASTSLMIGGAEGLEALARSLGVSCVLLVADDGTVWVSPAMQQRLTFTTPPQNLRLSADLGGNCAGSRPQPPAPSAAPAATAP</sequence>
<dbReference type="EC" id="2.7.1.180" evidence="3 12"/>
<dbReference type="SUPFAM" id="SSF143631">
    <property type="entry name" value="ApbE-like"/>
    <property type="match status" value="1"/>
</dbReference>
<dbReference type="InterPro" id="IPR003374">
    <property type="entry name" value="ApbE-like_sf"/>
</dbReference>
<evidence type="ECO:0000313" key="15">
    <source>
        <dbReference type="Proteomes" id="UP001165498"/>
    </source>
</evidence>
<evidence type="ECO:0000256" key="12">
    <source>
        <dbReference type="PIRNR" id="PIRNR006268"/>
    </source>
</evidence>
<keyword evidence="5 12" id="KW-0285">Flavoprotein</keyword>
<dbReference type="PIRSF" id="PIRSF006268">
    <property type="entry name" value="ApbE"/>
    <property type="match status" value="1"/>
</dbReference>
<evidence type="ECO:0000256" key="1">
    <source>
        <dbReference type="ARBA" id="ARBA00001946"/>
    </source>
</evidence>
<keyword evidence="9 12" id="KW-0460">Magnesium</keyword>
<evidence type="ECO:0000256" key="13">
    <source>
        <dbReference type="SAM" id="MobiDB-lite"/>
    </source>
</evidence>
<dbReference type="InterPro" id="IPR024932">
    <property type="entry name" value="ApbE"/>
</dbReference>
<evidence type="ECO:0000256" key="2">
    <source>
        <dbReference type="ARBA" id="ARBA00008282"/>
    </source>
</evidence>
<evidence type="ECO:0000256" key="3">
    <source>
        <dbReference type="ARBA" id="ARBA00011955"/>
    </source>
</evidence>
<dbReference type="Proteomes" id="UP001165498">
    <property type="component" value="Unassembled WGS sequence"/>
</dbReference>
<dbReference type="RefSeq" id="WP_255913629.1">
    <property type="nucleotide sequence ID" value="NZ_JANFQO010000006.1"/>
</dbReference>
<keyword evidence="8 12" id="KW-0274">FAD</keyword>
<dbReference type="PANTHER" id="PTHR30040:SF2">
    <property type="entry name" value="FAD:PROTEIN FMN TRANSFERASE"/>
    <property type="match status" value="1"/>
</dbReference>
<comment type="similarity">
    <text evidence="2 12">Belongs to the ApbE family.</text>
</comment>
<feature type="region of interest" description="Disordered" evidence="13">
    <location>
        <begin position="349"/>
        <end position="373"/>
    </location>
</feature>
<evidence type="ECO:0000313" key="14">
    <source>
        <dbReference type="EMBL" id="MCQ4164725.1"/>
    </source>
</evidence>
<evidence type="ECO:0000256" key="11">
    <source>
        <dbReference type="ARBA" id="ARBA00048540"/>
    </source>
</evidence>
<evidence type="ECO:0000256" key="7">
    <source>
        <dbReference type="ARBA" id="ARBA00022723"/>
    </source>
</evidence>
<keyword evidence="15" id="KW-1185">Reference proteome</keyword>
<evidence type="ECO:0000256" key="9">
    <source>
        <dbReference type="ARBA" id="ARBA00022842"/>
    </source>
</evidence>
<evidence type="ECO:0000256" key="6">
    <source>
        <dbReference type="ARBA" id="ARBA00022679"/>
    </source>
</evidence>
<comment type="catalytic activity">
    <reaction evidence="11 12">
        <text>L-threonyl-[protein] + FAD = FMN-L-threonyl-[protein] + AMP + H(+)</text>
        <dbReference type="Rhea" id="RHEA:36847"/>
        <dbReference type="Rhea" id="RHEA-COMP:11060"/>
        <dbReference type="Rhea" id="RHEA-COMP:11061"/>
        <dbReference type="ChEBI" id="CHEBI:15378"/>
        <dbReference type="ChEBI" id="CHEBI:30013"/>
        <dbReference type="ChEBI" id="CHEBI:57692"/>
        <dbReference type="ChEBI" id="CHEBI:74257"/>
        <dbReference type="ChEBI" id="CHEBI:456215"/>
        <dbReference type="EC" id="2.7.1.180"/>
    </reaction>
</comment>
<protein>
    <recommendedName>
        <fullName evidence="4 12">FAD:protein FMN transferase</fullName>
        <ecNumber evidence="3 12">2.7.1.180</ecNumber>
    </recommendedName>
    <alternativeName>
        <fullName evidence="10 12">Flavin transferase</fullName>
    </alternativeName>
</protein>
<dbReference type="Gene3D" id="3.10.520.10">
    <property type="entry name" value="ApbE-like domains"/>
    <property type="match status" value="1"/>
</dbReference>
<organism evidence="14 15">
    <name type="scientific">Tahibacter harae</name>
    <dbReference type="NCBI Taxonomy" id="2963937"/>
    <lineage>
        <taxon>Bacteria</taxon>
        <taxon>Pseudomonadati</taxon>
        <taxon>Pseudomonadota</taxon>
        <taxon>Gammaproteobacteria</taxon>
        <taxon>Lysobacterales</taxon>
        <taxon>Rhodanobacteraceae</taxon>
        <taxon>Tahibacter</taxon>
    </lineage>
</organism>
<dbReference type="EMBL" id="JANFQO010000006">
    <property type="protein sequence ID" value="MCQ4164725.1"/>
    <property type="molecule type" value="Genomic_DNA"/>
</dbReference>
<dbReference type="PANTHER" id="PTHR30040">
    <property type="entry name" value="THIAMINE BIOSYNTHESIS LIPOPROTEIN APBE"/>
    <property type="match status" value="1"/>
</dbReference>
<reference evidence="14" key="1">
    <citation type="submission" date="2022-07" db="EMBL/GenBank/DDBJ databases">
        <title>Tahibacter sp., a new gammaproteobacterium isolated from the silt sample collected at pig farm.</title>
        <authorList>
            <person name="Chen H."/>
        </authorList>
    </citation>
    <scope>NUCLEOTIDE SEQUENCE</scope>
    <source>
        <strain evidence="14">P2K</strain>
    </source>
</reference>
<evidence type="ECO:0000256" key="8">
    <source>
        <dbReference type="ARBA" id="ARBA00022827"/>
    </source>
</evidence>
<keyword evidence="7 12" id="KW-0479">Metal-binding</keyword>